<keyword evidence="1" id="KW-0812">Transmembrane</keyword>
<keyword evidence="1" id="KW-0472">Membrane</keyword>
<name>A0ABY1KUS1_9FLAO</name>
<proteinExistence type="predicted"/>
<gene>
    <name evidence="2" type="ORF">SAMN05421766_103242</name>
</gene>
<evidence type="ECO:0000313" key="3">
    <source>
        <dbReference type="Proteomes" id="UP000185728"/>
    </source>
</evidence>
<dbReference type="Proteomes" id="UP000185728">
    <property type="component" value="Unassembled WGS sequence"/>
</dbReference>
<feature type="transmembrane region" description="Helical" evidence="1">
    <location>
        <begin position="42"/>
        <end position="63"/>
    </location>
</feature>
<evidence type="ECO:0000313" key="2">
    <source>
        <dbReference type="EMBL" id="SIS66642.1"/>
    </source>
</evidence>
<evidence type="ECO:0000256" key="1">
    <source>
        <dbReference type="SAM" id="Phobius"/>
    </source>
</evidence>
<keyword evidence="3" id="KW-1185">Reference proteome</keyword>
<reference evidence="2 3" key="1">
    <citation type="submission" date="2017-01" db="EMBL/GenBank/DDBJ databases">
        <authorList>
            <person name="Varghese N."/>
            <person name="Submissions S."/>
        </authorList>
    </citation>
    <scope>NUCLEOTIDE SEQUENCE [LARGE SCALE GENOMIC DNA]</scope>
    <source>
        <strain evidence="2 3">DSM 2061</strain>
    </source>
</reference>
<keyword evidence="1" id="KW-1133">Transmembrane helix</keyword>
<protein>
    <submittedName>
        <fullName evidence="2">Uncharacterized protein</fullName>
    </submittedName>
</protein>
<dbReference type="EMBL" id="FTOB01000003">
    <property type="protein sequence ID" value="SIS66642.1"/>
    <property type="molecule type" value="Genomic_DNA"/>
</dbReference>
<accession>A0ABY1KUS1</accession>
<organism evidence="2 3">
    <name type="scientific">Zobellia uliginosa</name>
    <dbReference type="NCBI Taxonomy" id="143224"/>
    <lineage>
        <taxon>Bacteria</taxon>
        <taxon>Pseudomonadati</taxon>
        <taxon>Bacteroidota</taxon>
        <taxon>Flavobacteriia</taxon>
        <taxon>Flavobacteriales</taxon>
        <taxon>Flavobacteriaceae</taxon>
        <taxon>Zobellia</taxon>
    </lineage>
</organism>
<comment type="caution">
    <text evidence="2">The sequence shown here is derived from an EMBL/GenBank/DDBJ whole genome shotgun (WGS) entry which is preliminary data.</text>
</comment>
<sequence length="78" mass="8800">MVTGTGKSINLPKGPEVLRSSMAKLISKKFFMLKDELAAKCYLFTAMAFSRIISATGLFSRWLSNHEMMSRYKNALFS</sequence>